<feature type="compositionally biased region" description="Low complexity" evidence="1">
    <location>
        <begin position="249"/>
        <end position="266"/>
    </location>
</feature>
<feature type="transmembrane region" description="Helical" evidence="2">
    <location>
        <begin position="20"/>
        <end position="40"/>
    </location>
</feature>
<feature type="transmembrane region" description="Helical" evidence="2">
    <location>
        <begin position="84"/>
        <end position="104"/>
    </location>
</feature>
<dbReference type="Proteomes" id="UP001578633">
    <property type="component" value="Chromosome 8"/>
</dbReference>
<dbReference type="GeneID" id="96088467"/>
<feature type="compositionally biased region" description="Polar residues" evidence="1">
    <location>
        <begin position="199"/>
        <end position="217"/>
    </location>
</feature>
<evidence type="ECO:0000313" key="3">
    <source>
        <dbReference type="EMBL" id="KAL1793163.1"/>
    </source>
</evidence>
<keyword evidence="4" id="KW-1185">Reference proteome</keyword>
<dbReference type="EMBL" id="JBHGVX010000008">
    <property type="protein sequence ID" value="KAL1793163.1"/>
    <property type="molecule type" value="Genomic_DNA"/>
</dbReference>
<evidence type="ECO:0000313" key="4">
    <source>
        <dbReference type="Proteomes" id="UP001578633"/>
    </source>
</evidence>
<reference evidence="3 4" key="1">
    <citation type="submission" date="2024-09" db="EMBL/GenBank/DDBJ databases">
        <title>T2T genomes of carrot and Alternaria dauci and their utility for understanding host-pathogen interaction during carrot leaf blight disease.</title>
        <authorList>
            <person name="Liu W."/>
            <person name="Xu S."/>
            <person name="Ou C."/>
            <person name="Liu X."/>
            <person name="Zhuang F."/>
            <person name="Deng X.W."/>
        </authorList>
    </citation>
    <scope>NUCLEOTIDE SEQUENCE [LARGE SCALE GENOMIC DNA]</scope>
    <source>
        <strain evidence="3 4">A2016</strain>
    </source>
</reference>
<keyword evidence="2" id="KW-1133">Transmembrane helix</keyword>
<feature type="transmembrane region" description="Helical" evidence="2">
    <location>
        <begin position="111"/>
        <end position="130"/>
    </location>
</feature>
<keyword evidence="2" id="KW-0812">Transmembrane</keyword>
<evidence type="ECO:0008006" key="5">
    <source>
        <dbReference type="Google" id="ProtNLM"/>
    </source>
</evidence>
<sequence>MGISKILDLPLFSSRYKLQIHIAQVVLVTTAVGLTLPRLFMKNIPRSRSSTIALGMGAKSLILLAYLILSEHVSHFQRWHSYKAHAIIACLEVLFWSAVAGLTFQANMKSCVGVSCGLSWVVMVLAVIVVNTEIVCSGISIREFREWKQAGRPKSMGPHSPRRSPFDDEESLQTGVTQPKEAPVQAAERAYFHSEQRRAQPSQTRSHGESPWNNQNASRSSQQGRHHSSRRSEDRTRGREERHMHEMEQQPPRYPGQQQYSPRRSR</sequence>
<protein>
    <recommendedName>
        <fullName evidence="5">MARVEL domain-containing protein</fullName>
    </recommendedName>
</protein>
<dbReference type="RefSeq" id="XP_069303747.1">
    <property type="nucleotide sequence ID" value="XM_069454286.1"/>
</dbReference>
<comment type="caution">
    <text evidence="3">The sequence shown here is derived from an EMBL/GenBank/DDBJ whole genome shotgun (WGS) entry which is preliminary data.</text>
</comment>
<feature type="transmembrane region" description="Helical" evidence="2">
    <location>
        <begin position="52"/>
        <end position="69"/>
    </location>
</feature>
<feature type="region of interest" description="Disordered" evidence="1">
    <location>
        <begin position="150"/>
        <end position="266"/>
    </location>
</feature>
<organism evidence="3 4">
    <name type="scientific">Alternaria dauci</name>
    <dbReference type="NCBI Taxonomy" id="48095"/>
    <lineage>
        <taxon>Eukaryota</taxon>
        <taxon>Fungi</taxon>
        <taxon>Dikarya</taxon>
        <taxon>Ascomycota</taxon>
        <taxon>Pezizomycotina</taxon>
        <taxon>Dothideomycetes</taxon>
        <taxon>Pleosporomycetidae</taxon>
        <taxon>Pleosporales</taxon>
        <taxon>Pleosporineae</taxon>
        <taxon>Pleosporaceae</taxon>
        <taxon>Alternaria</taxon>
        <taxon>Alternaria sect. Porri</taxon>
    </lineage>
</organism>
<feature type="compositionally biased region" description="Basic and acidic residues" evidence="1">
    <location>
        <begin position="230"/>
        <end position="248"/>
    </location>
</feature>
<proteinExistence type="predicted"/>
<evidence type="ECO:0000256" key="2">
    <source>
        <dbReference type="SAM" id="Phobius"/>
    </source>
</evidence>
<keyword evidence="2" id="KW-0472">Membrane</keyword>
<gene>
    <name evidence="3" type="ORF">ACET3X_008145</name>
</gene>
<accession>A0ABR3U9J3</accession>
<evidence type="ECO:0000256" key="1">
    <source>
        <dbReference type="SAM" id="MobiDB-lite"/>
    </source>
</evidence>
<name>A0ABR3U9J3_9PLEO</name>